<dbReference type="UniPathway" id="UPA00988"/>
<dbReference type="SUPFAM" id="SSF82171">
    <property type="entry name" value="DPP6 N-terminal domain-like"/>
    <property type="match status" value="1"/>
</dbReference>
<organism evidence="2 3">
    <name type="scientific">Stegodyphus mimosarum</name>
    <name type="common">African social velvet spider</name>
    <dbReference type="NCBI Taxonomy" id="407821"/>
    <lineage>
        <taxon>Eukaryota</taxon>
        <taxon>Metazoa</taxon>
        <taxon>Ecdysozoa</taxon>
        <taxon>Arthropoda</taxon>
        <taxon>Chelicerata</taxon>
        <taxon>Arachnida</taxon>
        <taxon>Araneae</taxon>
        <taxon>Araneomorphae</taxon>
        <taxon>Entelegynae</taxon>
        <taxon>Eresoidea</taxon>
        <taxon>Eresidae</taxon>
        <taxon>Stegodyphus</taxon>
    </lineage>
</organism>
<dbReference type="PANTHER" id="PTHR12747:SF0">
    <property type="entry name" value="ELONGATOR COMPLEX PROTEIN 1"/>
    <property type="match status" value="1"/>
</dbReference>
<evidence type="ECO:0000313" key="2">
    <source>
        <dbReference type="EMBL" id="KFM81605.1"/>
    </source>
</evidence>
<dbReference type="GO" id="GO:0033588">
    <property type="term" value="C:elongator holoenzyme complex"/>
    <property type="evidence" value="ECO:0007669"/>
    <property type="project" value="InterPro"/>
</dbReference>
<dbReference type="EMBL" id="KK121951">
    <property type="protein sequence ID" value="KFM81605.1"/>
    <property type="molecule type" value="Genomic_DNA"/>
</dbReference>
<dbReference type="InterPro" id="IPR006849">
    <property type="entry name" value="Elp1"/>
</dbReference>
<feature type="non-terminal residue" evidence="2">
    <location>
        <position position="1"/>
    </location>
</feature>
<keyword evidence="3" id="KW-1185">Reference proteome</keyword>
<protein>
    <submittedName>
        <fullName evidence="2">Elongator complex protein 1</fullName>
    </submittedName>
</protein>
<dbReference type="PANTHER" id="PTHR12747">
    <property type="entry name" value="ELONGATOR COMPLEX PROTEIN 1"/>
    <property type="match status" value="1"/>
</dbReference>
<dbReference type="GO" id="GO:0002926">
    <property type="term" value="P:tRNA wobble base 5-methoxycarbonylmethyl-2-thiouridinylation"/>
    <property type="evidence" value="ECO:0007669"/>
    <property type="project" value="TreeGrafter"/>
</dbReference>
<reference evidence="2 3" key="1">
    <citation type="submission" date="2013-11" db="EMBL/GenBank/DDBJ databases">
        <title>Genome sequencing of Stegodyphus mimosarum.</title>
        <authorList>
            <person name="Bechsgaard J."/>
        </authorList>
    </citation>
    <scope>NUCLEOTIDE SEQUENCE [LARGE SCALE GENOMIC DNA]</scope>
</reference>
<dbReference type="Pfam" id="PF04762">
    <property type="entry name" value="Beta-prop_ELP1_1st"/>
    <property type="match status" value="1"/>
</dbReference>
<dbReference type="STRING" id="407821.A0A087UW66"/>
<dbReference type="GO" id="GO:0000049">
    <property type="term" value="F:tRNA binding"/>
    <property type="evidence" value="ECO:0007669"/>
    <property type="project" value="TreeGrafter"/>
</dbReference>
<dbReference type="Proteomes" id="UP000054359">
    <property type="component" value="Unassembled WGS sequence"/>
</dbReference>
<dbReference type="InterPro" id="IPR056164">
    <property type="entry name" value="Beta-prop_ELP1_1st"/>
</dbReference>
<feature type="domain" description="ELP1 first N-terminal beta-propeller" evidence="1">
    <location>
        <begin position="44"/>
        <end position="338"/>
    </location>
</feature>
<dbReference type="GO" id="GO:0005829">
    <property type="term" value="C:cytosol"/>
    <property type="evidence" value="ECO:0007669"/>
    <property type="project" value="TreeGrafter"/>
</dbReference>
<evidence type="ECO:0000313" key="3">
    <source>
        <dbReference type="Proteomes" id="UP000054359"/>
    </source>
</evidence>
<gene>
    <name evidence="2" type="ORF">X975_14968</name>
</gene>
<dbReference type="OMA" id="VEDHIAQ"/>
<accession>A0A087UW66</accession>
<sequence length="398" mass="45486">KMKNLKLLSFHHRLAGQADCYCLGNDGTVYFASNNGIFILDRTSEKVSLLTELCEDANDTSHCLIGIEYIFEADSIFLVFSSGRMFLYDLYQKTFHCTGLVTSQLEGYSWSPDQELLVLLTGTNTLILLTKDFEAVTENSLDCDEFGESKPISVGWGSKETQFHGSEGKEAARPKHIEAKSPLPYDDHRPRISWREDGEYYVTSNVDNSRGCRLLRIWNRNGILQYTAEVKNGLEEPLCWKPSGSCIACSQQDENRHKIIFFEKNGLQHGQFILPFKINIFKVTCLLWNQDSTILLIVAQELVESPSCSKVMLYTCSNYHWYLKQSFELKPDLAVKWDVNKPRKLHCYNKKSGDFYTLEWAWTIFQNPYLNGCDDAITGSIHNGNIFITPFAKLLVPP</sequence>
<dbReference type="AlphaFoldDB" id="A0A087UW66"/>
<name>A0A087UW66_STEMI</name>
<dbReference type="OrthoDB" id="40048at2759"/>
<proteinExistence type="predicted"/>
<evidence type="ECO:0000259" key="1">
    <source>
        <dbReference type="Pfam" id="PF04762"/>
    </source>
</evidence>
<feature type="non-terminal residue" evidence="2">
    <location>
        <position position="398"/>
    </location>
</feature>